<dbReference type="Gene3D" id="1.25.40.10">
    <property type="entry name" value="Tetratricopeptide repeat domain"/>
    <property type="match status" value="5"/>
</dbReference>
<evidence type="ECO:0000313" key="2">
    <source>
        <dbReference type="EMBL" id="CAB4024371.1"/>
    </source>
</evidence>
<comment type="caution">
    <text evidence="2">The sequence shown here is derived from an EMBL/GenBank/DDBJ whole genome shotgun (WGS) entry which is preliminary data.</text>
</comment>
<sequence length="1109" mass="124594">ICEQIEKSRTDKAWADRVIGLSYCNLGQYKEAIPYLEQCLELEGLRDDEEMEETSELKEDKNLEQQMHQELGYVYTAMNQHETAAEYFQHSLRLAKELGDKAKIATALPKGSSHNSRQVVYRMWRKSTKEASPYYDEAEQIAKSLGDKAMEADSYEGQGNVFHSTSDYDRAIEKHNKSLELAIQIKDMKRQQRAYENLGNSYFALQKCKEMGDYACWRKYRNAVKCHEEEIKIAKDLGNKVREGEALGNLGNAYTGLCEYQKAIELHEESLKIAEDYVVQADERRANGNLGNAYVASGQYRKALDFQRRALEISQQLSHRAAEGRIHESMARAYYLSGHIEKAVESSRKSLRIASEVGDKAGKGRALGTLGNAYMEFGQNKQTAISNLREYLRISKELSNEADKGDALGSMAAVLIEIGQYNKALECCNESLKIAKDLKDEAREGRAYENLGKFYTAIGQYEEAIKTHGKHLNIATKLGDKAEMGRANGNLGNAYNKNDKHENAMKCHTKDKDIAEELGNVARVGRAQGNMGNTFSKLRQFEKAFDCHKKRLSIAEELNDKTSLAEALLGLGEHYINTGQFEKAIQFLYRLHEISTHNYELTAIAQELLGQCYQRHDVLKICTHSHVAGSKPSRLERGQTALLVSDRGKAQALYDLMRKIVHSGMDLCFNYSDPMETLAHDPSSDTSKILFDNSLFNVINSNHADTIISYAFGEKGELHSWVITKEGVFHKSLNIDNVPSMRDYVYRQIKCFKYNINVRGTQEGTLQDVKVVYDFETRACNLLCLMSDNFDSDQKADTCSPLINTTARKPARSTESSPPQADDNFSLQNLYTILIKPIEEYLTGSTLLIVPEGPLFTLPFAALLDPNEHHLCEKYSLEFAPSLHVLDSCLSTLPPKLGPALFVGNPDLSSIHIDLISLPYAEEEVAHCSKHFSAQPLVRHMATKQNVLNRMGSASIIHIAAHGDMNRAEIYLTPNQGEPLIPSSYLLTAEDILKCSLNAQLVVLSCCFSGRGQISAEGVVGTARSFLGSGARAVLVTLWGINDETTKEFMITFYEKLIQEYSVCTAVQQAMMALKGRRYPSRYWAPFQVFGEDIVLTREDIEEIRLMSA</sequence>
<name>A0A6S7J3E1_PARCT</name>
<accession>A0A6S7J3E1</accession>
<dbReference type="PROSITE" id="PS50005">
    <property type="entry name" value="TPR"/>
    <property type="match status" value="6"/>
</dbReference>
<dbReference type="PANTHER" id="PTHR10098">
    <property type="entry name" value="RAPSYN-RELATED"/>
    <property type="match status" value="1"/>
</dbReference>
<dbReference type="OrthoDB" id="5981261at2759"/>
<dbReference type="AlphaFoldDB" id="A0A6S7J3E1"/>
<dbReference type="SUPFAM" id="SSF48452">
    <property type="entry name" value="TPR-like"/>
    <property type="match status" value="4"/>
</dbReference>
<proteinExistence type="predicted"/>
<dbReference type="EMBL" id="CACRXK020012994">
    <property type="protein sequence ID" value="CAB4024371.1"/>
    <property type="molecule type" value="Genomic_DNA"/>
</dbReference>
<dbReference type="SMART" id="SM00028">
    <property type="entry name" value="TPR"/>
    <property type="match status" value="11"/>
</dbReference>
<dbReference type="InterPro" id="IPR024983">
    <property type="entry name" value="CHAT_dom"/>
</dbReference>
<protein>
    <submittedName>
        <fullName evidence="2">Tetratricopeptide repeat 28-like</fullName>
    </submittedName>
</protein>
<dbReference type="Pfam" id="PF13176">
    <property type="entry name" value="TPR_7"/>
    <property type="match status" value="1"/>
</dbReference>
<dbReference type="Pfam" id="PF12770">
    <property type="entry name" value="CHAT"/>
    <property type="match status" value="1"/>
</dbReference>
<organism evidence="2 3">
    <name type="scientific">Paramuricea clavata</name>
    <name type="common">Red gorgonian</name>
    <name type="synonym">Violescent sea-whip</name>
    <dbReference type="NCBI Taxonomy" id="317549"/>
    <lineage>
        <taxon>Eukaryota</taxon>
        <taxon>Metazoa</taxon>
        <taxon>Cnidaria</taxon>
        <taxon>Anthozoa</taxon>
        <taxon>Octocorallia</taxon>
        <taxon>Malacalcyonacea</taxon>
        <taxon>Plexauridae</taxon>
        <taxon>Paramuricea</taxon>
    </lineage>
</organism>
<dbReference type="Proteomes" id="UP001152795">
    <property type="component" value="Unassembled WGS sequence"/>
</dbReference>
<reference evidence="2" key="1">
    <citation type="submission" date="2020-04" db="EMBL/GenBank/DDBJ databases">
        <authorList>
            <person name="Alioto T."/>
            <person name="Alioto T."/>
            <person name="Gomez Garrido J."/>
        </authorList>
    </citation>
    <scope>NUCLEOTIDE SEQUENCE</scope>
    <source>
        <strain evidence="2">A484AB</strain>
    </source>
</reference>
<dbReference type="Pfam" id="PF13181">
    <property type="entry name" value="TPR_8"/>
    <property type="match status" value="1"/>
</dbReference>
<evidence type="ECO:0000313" key="3">
    <source>
        <dbReference type="Proteomes" id="UP001152795"/>
    </source>
</evidence>
<dbReference type="InterPro" id="IPR019734">
    <property type="entry name" value="TPR_rpt"/>
</dbReference>
<keyword evidence="3" id="KW-1185">Reference proteome</keyword>
<feature type="non-terminal residue" evidence="2">
    <location>
        <position position="1109"/>
    </location>
</feature>
<gene>
    <name evidence="2" type="ORF">PACLA_8A055636</name>
</gene>
<evidence type="ECO:0000259" key="1">
    <source>
        <dbReference type="Pfam" id="PF12770"/>
    </source>
</evidence>
<dbReference type="Pfam" id="PF13424">
    <property type="entry name" value="TPR_12"/>
    <property type="match status" value="3"/>
</dbReference>
<dbReference type="InterPro" id="IPR011990">
    <property type="entry name" value="TPR-like_helical_dom_sf"/>
</dbReference>
<feature type="domain" description="CHAT" evidence="1">
    <location>
        <begin position="827"/>
        <end position="1091"/>
    </location>
</feature>
<dbReference type="PANTHER" id="PTHR10098:SF108">
    <property type="entry name" value="TETRATRICOPEPTIDE REPEAT PROTEIN 28"/>
    <property type="match status" value="1"/>
</dbReference>